<reference evidence="1 2" key="1">
    <citation type="submission" date="2021-07" db="EMBL/GenBank/DDBJ databases">
        <title>The Aristolochia fimbriata genome: insights into angiosperm evolution, floral development and chemical biosynthesis.</title>
        <authorList>
            <person name="Jiao Y."/>
        </authorList>
    </citation>
    <scope>NUCLEOTIDE SEQUENCE [LARGE SCALE GENOMIC DNA]</scope>
    <source>
        <strain evidence="1">IBCAS-2021</strain>
        <tissue evidence="1">Leaf</tissue>
    </source>
</reference>
<evidence type="ECO:0000313" key="1">
    <source>
        <dbReference type="EMBL" id="KAG9449583.1"/>
    </source>
</evidence>
<name>A0AAV7EQN0_ARIFI</name>
<sequence>MEDPSEIRGKRGAAEAVLLRLHQYHHQHLCSLLWILVNEVDLPDLVVDVLVVEEGMRRVKGTKEQKKMKRWVTGEGSCNDEKSRGRKKEDDMIDVGRWRLSISKDGENSKYWVSSSLPFFF</sequence>
<protein>
    <submittedName>
        <fullName evidence="1">Uncharacterized protein</fullName>
    </submittedName>
</protein>
<comment type="caution">
    <text evidence="1">The sequence shown here is derived from an EMBL/GenBank/DDBJ whole genome shotgun (WGS) entry which is preliminary data.</text>
</comment>
<organism evidence="1 2">
    <name type="scientific">Aristolochia fimbriata</name>
    <name type="common">White veined hardy Dutchman's pipe vine</name>
    <dbReference type="NCBI Taxonomy" id="158543"/>
    <lineage>
        <taxon>Eukaryota</taxon>
        <taxon>Viridiplantae</taxon>
        <taxon>Streptophyta</taxon>
        <taxon>Embryophyta</taxon>
        <taxon>Tracheophyta</taxon>
        <taxon>Spermatophyta</taxon>
        <taxon>Magnoliopsida</taxon>
        <taxon>Magnoliidae</taxon>
        <taxon>Piperales</taxon>
        <taxon>Aristolochiaceae</taxon>
        <taxon>Aristolochia</taxon>
    </lineage>
</organism>
<evidence type="ECO:0000313" key="2">
    <source>
        <dbReference type="Proteomes" id="UP000825729"/>
    </source>
</evidence>
<dbReference type="EMBL" id="JAINDJ010000004">
    <property type="protein sequence ID" value="KAG9449583.1"/>
    <property type="molecule type" value="Genomic_DNA"/>
</dbReference>
<gene>
    <name evidence="1" type="ORF">H6P81_009548</name>
</gene>
<dbReference type="Proteomes" id="UP000825729">
    <property type="component" value="Unassembled WGS sequence"/>
</dbReference>
<keyword evidence="2" id="KW-1185">Reference proteome</keyword>
<dbReference type="AlphaFoldDB" id="A0AAV7EQN0"/>
<proteinExistence type="predicted"/>
<accession>A0AAV7EQN0</accession>